<feature type="binding site" evidence="10">
    <location>
        <position position="64"/>
    </location>
    <ligand>
        <name>iminosuccinate</name>
        <dbReference type="ChEBI" id="CHEBI:77875"/>
    </ligand>
</feature>
<feature type="binding site" evidence="10">
    <location>
        <position position="111"/>
    </location>
    <ligand>
        <name>[4Fe-4S] cluster</name>
        <dbReference type="ChEBI" id="CHEBI:49883"/>
    </ligand>
</feature>
<evidence type="ECO:0000256" key="8">
    <source>
        <dbReference type="ARBA" id="ARBA00023004"/>
    </source>
</evidence>
<keyword evidence="8 10" id="KW-0408">Iron</keyword>
<dbReference type="GO" id="GO:0046872">
    <property type="term" value="F:metal ion binding"/>
    <property type="evidence" value="ECO:0007669"/>
    <property type="project" value="UniProtKB-KW"/>
</dbReference>
<evidence type="ECO:0000256" key="10">
    <source>
        <dbReference type="HAMAP-Rule" id="MF_00569"/>
    </source>
</evidence>
<dbReference type="GO" id="GO:0051539">
    <property type="term" value="F:4 iron, 4 sulfur cluster binding"/>
    <property type="evidence" value="ECO:0007669"/>
    <property type="project" value="UniProtKB-KW"/>
</dbReference>
<feature type="binding site" evidence="10">
    <location>
        <position position="232"/>
    </location>
    <ligand>
        <name>[4Fe-4S] cluster</name>
        <dbReference type="ChEBI" id="CHEBI:49883"/>
    </ligand>
</feature>
<dbReference type="AlphaFoldDB" id="A0AAX4HP37"/>
<evidence type="ECO:0000256" key="5">
    <source>
        <dbReference type="ARBA" id="ARBA00022642"/>
    </source>
</evidence>
<evidence type="ECO:0000313" key="12">
    <source>
        <dbReference type="Proteomes" id="UP001324634"/>
    </source>
</evidence>
<dbReference type="KEGG" id="psti:SOO65_20175"/>
<reference evidence="11 12" key="1">
    <citation type="submission" date="2023-11" db="EMBL/GenBank/DDBJ databases">
        <title>Peredibacter starrii A3.12.</title>
        <authorList>
            <person name="Mitchell R.J."/>
        </authorList>
    </citation>
    <scope>NUCLEOTIDE SEQUENCE [LARGE SCALE GENOMIC DNA]</scope>
    <source>
        <strain evidence="11 12">A3.12</strain>
    </source>
</reference>
<dbReference type="HAMAP" id="MF_00569">
    <property type="entry name" value="NadA_type3"/>
    <property type="match status" value="1"/>
</dbReference>
<evidence type="ECO:0000256" key="2">
    <source>
        <dbReference type="ARBA" id="ARBA00012669"/>
    </source>
</evidence>
<protein>
    <recommendedName>
        <fullName evidence="2 10">Quinolinate synthase</fullName>
        <ecNumber evidence="2 10">2.5.1.72</ecNumber>
    </recommendedName>
</protein>
<dbReference type="EMBL" id="CP139487">
    <property type="protein sequence ID" value="WPU65017.1"/>
    <property type="molecule type" value="Genomic_DNA"/>
</dbReference>
<comment type="pathway">
    <text evidence="1 10">Cofactor biosynthesis; NAD(+) biosynthesis; quinolinate from iminoaspartate: step 1/1.</text>
</comment>
<gene>
    <name evidence="10 11" type="primary">nadA</name>
    <name evidence="11" type="ORF">SOO65_20175</name>
</gene>
<accession>A0AAX4HP37</accession>
<dbReference type="InterPro" id="IPR036094">
    <property type="entry name" value="NadA_sf"/>
</dbReference>
<evidence type="ECO:0000313" key="11">
    <source>
        <dbReference type="EMBL" id="WPU65017.1"/>
    </source>
</evidence>
<dbReference type="PANTHER" id="PTHR30573:SF0">
    <property type="entry name" value="QUINOLINATE SYNTHASE, CHLOROPLASTIC"/>
    <property type="match status" value="1"/>
</dbReference>
<dbReference type="RefSeq" id="WP_321394918.1">
    <property type="nucleotide sequence ID" value="NZ_CP139487.1"/>
</dbReference>
<feature type="binding site" evidence="10">
    <location>
        <position position="322"/>
    </location>
    <ligand>
        <name>[4Fe-4S] cluster</name>
        <dbReference type="ChEBI" id="CHEBI:49883"/>
    </ligand>
</feature>
<keyword evidence="3 10" id="KW-0004">4Fe-4S</keyword>
<dbReference type="PANTHER" id="PTHR30573">
    <property type="entry name" value="QUINOLINATE SYNTHETASE A"/>
    <property type="match status" value="1"/>
</dbReference>
<evidence type="ECO:0000256" key="9">
    <source>
        <dbReference type="ARBA" id="ARBA00023014"/>
    </source>
</evidence>
<comment type="function">
    <text evidence="10">Catalyzes the condensation of iminoaspartate with dihydroxyacetone phosphate to form quinolinate.</text>
</comment>
<comment type="cofactor">
    <cofactor evidence="10">
        <name>[4Fe-4S] cluster</name>
        <dbReference type="ChEBI" id="CHEBI:49883"/>
    </cofactor>
    <text evidence="10">Binds 1 [4Fe-4S] cluster per subunit.</text>
</comment>
<comment type="subcellular location">
    <subcellularLocation>
        <location evidence="10">Cytoplasm</location>
    </subcellularLocation>
</comment>
<keyword evidence="5 10" id="KW-0662">Pyridine nucleotide biosynthesis</keyword>
<evidence type="ECO:0000256" key="3">
    <source>
        <dbReference type="ARBA" id="ARBA00022485"/>
    </source>
</evidence>
<keyword evidence="4 10" id="KW-0963">Cytoplasm</keyword>
<keyword evidence="6 10" id="KW-0808">Transferase</keyword>
<dbReference type="SUPFAM" id="SSF142754">
    <property type="entry name" value="NadA-like"/>
    <property type="match status" value="1"/>
</dbReference>
<evidence type="ECO:0000256" key="1">
    <source>
        <dbReference type="ARBA" id="ARBA00005065"/>
    </source>
</evidence>
<feature type="binding site" evidence="10">
    <location>
        <position position="275"/>
    </location>
    <ligand>
        <name>iminosuccinate</name>
        <dbReference type="ChEBI" id="CHEBI:77875"/>
    </ligand>
</feature>
<keyword evidence="7 10" id="KW-0479">Metal-binding</keyword>
<feature type="binding site" evidence="10">
    <location>
        <position position="163"/>
    </location>
    <ligand>
        <name>iminosuccinate</name>
        <dbReference type="ChEBI" id="CHEBI:77875"/>
    </ligand>
</feature>
<dbReference type="GO" id="GO:0008987">
    <property type="term" value="F:quinolinate synthetase A activity"/>
    <property type="evidence" value="ECO:0007669"/>
    <property type="project" value="UniProtKB-UniRule"/>
</dbReference>
<dbReference type="EC" id="2.5.1.72" evidence="2 10"/>
<evidence type="ECO:0000256" key="4">
    <source>
        <dbReference type="ARBA" id="ARBA00022490"/>
    </source>
</evidence>
<dbReference type="InterPro" id="IPR023515">
    <property type="entry name" value="Quinolinate_synth_A_type3"/>
</dbReference>
<feature type="binding site" evidence="10">
    <location>
        <begin position="258"/>
        <end position="260"/>
    </location>
    <ligand>
        <name>iminosuccinate</name>
        <dbReference type="ChEBI" id="CHEBI:77875"/>
    </ligand>
</feature>
<dbReference type="NCBIfam" id="TIGR00550">
    <property type="entry name" value="nadA"/>
    <property type="match status" value="1"/>
</dbReference>
<dbReference type="Proteomes" id="UP001324634">
    <property type="component" value="Chromosome"/>
</dbReference>
<comment type="catalytic activity">
    <reaction evidence="10">
        <text>iminosuccinate + dihydroxyacetone phosphate = quinolinate + phosphate + 2 H2O + H(+)</text>
        <dbReference type="Rhea" id="RHEA:25888"/>
        <dbReference type="ChEBI" id="CHEBI:15377"/>
        <dbReference type="ChEBI" id="CHEBI:15378"/>
        <dbReference type="ChEBI" id="CHEBI:29959"/>
        <dbReference type="ChEBI" id="CHEBI:43474"/>
        <dbReference type="ChEBI" id="CHEBI:57642"/>
        <dbReference type="ChEBI" id="CHEBI:77875"/>
        <dbReference type="EC" id="2.5.1.72"/>
    </reaction>
</comment>
<dbReference type="Pfam" id="PF02445">
    <property type="entry name" value="NadA"/>
    <property type="match status" value="1"/>
</dbReference>
<keyword evidence="9 10" id="KW-0411">Iron-sulfur</keyword>
<dbReference type="GO" id="GO:0034628">
    <property type="term" value="P:'de novo' NAD+ biosynthetic process from L-aspartate"/>
    <property type="evidence" value="ECO:0007669"/>
    <property type="project" value="TreeGrafter"/>
</dbReference>
<proteinExistence type="inferred from homology"/>
<dbReference type="GO" id="GO:0005829">
    <property type="term" value="C:cytosol"/>
    <property type="evidence" value="ECO:0007669"/>
    <property type="project" value="TreeGrafter"/>
</dbReference>
<feature type="binding site" evidence="10">
    <location>
        <begin position="142"/>
        <end position="144"/>
    </location>
    <ligand>
        <name>iminosuccinate</name>
        <dbReference type="ChEBI" id="CHEBI:77875"/>
    </ligand>
</feature>
<evidence type="ECO:0000256" key="7">
    <source>
        <dbReference type="ARBA" id="ARBA00022723"/>
    </source>
</evidence>
<name>A0AAX4HP37_9BACT</name>
<comment type="similarity">
    <text evidence="10">Belongs to the quinolinate synthase family. Type 3 subfamily.</text>
</comment>
<dbReference type="InterPro" id="IPR003473">
    <property type="entry name" value="NadA"/>
</dbReference>
<evidence type="ECO:0000256" key="6">
    <source>
        <dbReference type="ARBA" id="ARBA00022679"/>
    </source>
</evidence>
<sequence>MLDIYDDLKTKDHLPEIPESELSDEKVLVELAAIKKRLGDRVVVLGHHYQQDDVIAFADITGDSLELARKAAEIKNAEYVMFCGVHFMAETADMLTGPEQKVILPDLRAGCSMADMANRREIDVAWEYMKKCTSEKIVPITYINCSAALKSFVGENDGSICTSSNAEKIITWGLNQGEKLLFFPDQHLGRNTCHKLGIKLEDMVVYDPRQRFGGLTPEQIQKAKVILWYGFCSVHQGFNKEHIAMWRQKDPERILIVHPECSFDVVQGADLAGSTSYIINQIKAAKPGTKFAVGTEINLVNRLAQAYPHLDITSLSPYQCLCTTMYRVRPRWLLESFRAIERNQPINVIKVDDVTKKYALKALDQMLAIS</sequence>
<keyword evidence="12" id="KW-1185">Reference proteome</keyword>
<organism evidence="11 12">
    <name type="scientific">Peredibacter starrii</name>
    <dbReference type="NCBI Taxonomy" id="28202"/>
    <lineage>
        <taxon>Bacteria</taxon>
        <taxon>Pseudomonadati</taxon>
        <taxon>Bdellovibrionota</taxon>
        <taxon>Bacteriovoracia</taxon>
        <taxon>Bacteriovoracales</taxon>
        <taxon>Bacteriovoracaceae</taxon>
        <taxon>Peredibacter</taxon>
    </lineage>
</organism>
<dbReference type="NCBIfam" id="NF006883">
    <property type="entry name" value="PRK09375.2-4"/>
    <property type="match status" value="1"/>
</dbReference>
<dbReference type="Gene3D" id="3.40.50.10800">
    <property type="entry name" value="NadA-like"/>
    <property type="match status" value="3"/>
</dbReference>
<feature type="binding site" evidence="10">
    <location>
        <position position="47"/>
    </location>
    <ligand>
        <name>iminosuccinate</name>
        <dbReference type="ChEBI" id="CHEBI:77875"/>
    </ligand>
</feature>